<gene>
    <name evidence="3" type="ORF">MNBD_PLANCTO03-1979</name>
</gene>
<dbReference type="Pfam" id="PF13768">
    <property type="entry name" value="VWA_3"/>
    <property type="match status" value="1"/>
</dbReference>
<dbReference type="InterPro" id="IPR002035">
    <property type="entry name" value="VWF_A"/>
</dbReference>
<dbReference type="AlphaFoldDB" id="A0A3B1DHH5"/>
<dbReference type="SMART" id="SM00327">
    <property type="entry name" value="VWA"/>
    <property type="match status" value="1"/>
</dbReference>
<dbReference type="PROSITE" id="PS50234">
    <property type="entry name" value="VWFA"/>
    <property type="match status" value="1"/>
</dbReference>
<accession>A0A3B1DHH5</accession>
<protein>
    <recommendedName>
        <fullName evidence="4">Inter-alpha-trypsin inhibitor domain protein</fullName>
    </recommendedName>
</protein>
<dbReference type="InterPro" id="IPR013694">
    <property type="entry name" value="VIT"/>
</dbReference>
<proteinExistence type="predicted"/>
<evidence type="ECO:0000313" key="3">
    <source>
        <dbReference type="EMBL" id="VAX41849.1"/>
    </source>
</evidence>
<dbReference type="SMART" id="SM00609">
    <property type="entry name" value="VIT"/>
    <property type="match status" value="1"/>
</dbReference>
<evidence type="ECO:0000259" key="2">
    <source>
        <dbReference type="PROSITE" id="PS51468"/>
    </source>
</evidence>
<evidence type="ECO:0000259" key="1">
    <source>
        <dbReference type="PROSITE" id="PS50234"/>
    </source>
</evidence>
<feature type="domain" description="VWFA" evidence="1">
    <location>
        <begin position="404"/>
        <end position="574"/>
    </location>
</feature>
<evidence type="ECO:0008006" key="4">
    <source>
        <dbReference type="Google" id="ProtNLM"/>
    </source>
</evidence>
<dbReference type="PROSITE" id="PS51468">
    <property type="entry name" value="VIT"/>
    <property type="match status" value="1"/>
</dbReference>
<dbReference type="InterPro" id="IPR036465">
    <property type="entry name" value="vWFA_dom_sf"/>
</dbReference>
<name>A0A3B1DHH5_9ZZZZ</name>
<dbReference type="Pfam" id="PF08487">
    <property type="entry name" value="VIT"/>
    <property type="match status" value="1"/>
</dbReference>
<reference evidence="3" key="1">
    <citation type="submission" date="2018-06" db="EMBL/GenBank/DDBJ databases">
        <authorList>
            <person name="Zhirakovskaya E."/>
        </authorList>
    </citation>
    <scope>NUCLEOTIDE SEQUENCE</scope>
</reference>
<dbReference type="EMBL" id="UOGK01000600">
    <property type="protein sequence ID" value="VAX41849.1"/>
    <property type="molecule type" value="Genomic_DNA"/>
</dbReference>
<dbReference type="PANTHER" id="PTHR45737:SF6">
    <property type="entry name" value="VON WILLEBRAND FACTOR A DOMAIN-CONTAINING PROTEIN 5A"/>
    <property type="match status" value="1"/>
</dbReference>
<dbReference type="Gene3D" id="3.40.50.410">
    <property type="entry name" value="von Willebrand factor, type A domain"/>
    <property type="match status" value="1"/>
</dbReference>
<dbReference type="PROSITE" id="PS51257">
    <property type="entry name" value="PROKAR_LIPOPROTEIN"/>
    <property type="match status" value="1"/>
</dbReference>
<feature type="domain" description="VIT" evidence="2">
    <location>
        <begin position="117"/>
        <end position="245"/>
    </location>
</feature>
<sequence length="733" mass="78645">MKRWYLLVSLIVFLAAALMLVSIGACSSANTHSMESYTMARRAASPPPSITNYSTGVWMSSSNSRPLALDQQLAKKMAAIPGSLPSLEDEIWIIQKPANWGTAPKSDDIPGSGSLLAGFAPDTPADKLVPVPLKHTAVRAHVGGLIASTVVTQKFENPYDQKIEAVYVFPLPQNAAVNEFIMTIGERRIRGIIRDKAEAEQIYAEAKAQGYVASLLTQERPNIFTQKVANIEPGKAIDIAITYFHTLPYRDGSFEYVFPMVVGPRFNPPPSEAFTAGSGIGAAPRGTPGTSGQQTEVQYLSPNERSGHDISLTITLDAGVPLGEIASKSHTIAVRHNTKTSVTVQLATETTIPNKDFVLRFSPAVERATPGMITWVDPETGVGYFAMLVVPPKELASLPRRPMEMVFVVDASGSMNGVPIEQAKDAVRAGLRLLEPSDTFQLINFSMTSSQLGPAPLDATPANADKAQRYLNKLVGSGGTMMINGIKASLDFPTDGERTRFVCFLTDGFIGNETEVLGEMHSRLNGAHVFSFGVGSAPNRYLIERMAKLGEGAVAYLSLEDDGGEVMTTFFTRAAHPALTNLAIDWPALEAAEVYPTSLPDVYIGRPILITGRFDPAQADTPARLIGSAGDQTFDLAVPTTRIEDDALARGLRAVWARNKIAALMDEATYEPNPTLAGDVKTIALEHNLMSAFTAFIAVDSSRITEGSTGTTVAVPVRMPEGVKYETTVPGGG</sequence>
<dbReference type="SUPFAM" id="SSF53300">
    <property type="entry name" value="vWA-like"/>
    <property type="match status" value="1"/>
</dbReference>
<dbReference type="PANTHER" id="PTHR45737">
    <property type="entry name" value="VON WILLEBRAND FACTOR A DOMAIN-CONTAINING PROTEIN 5A"/>
    <property type="match status" value="1"/>
</dbReference>
<organism evidence="3">
    <name type="scientific">hydrothermal vent metagenome</name>
    <dbReference type="NCBI Taxonomy" id="652676"/>
    <lineage>
        <taxon>unclassified sequences</taxon>
        <taxon>metagenomes</taxon>
        <taxon>ecological metagenomes</taxon>
    </lineage>
</organism>